<evidence type="ECO:0000313" key="1">
    <source>
        <dbReference type="EMBL" id="HIY21759.1"/>
    </source>
</evidence>
<accession>A0A9D1Y912</accession>
<reference evidence="1" key="2">
    <citation type="submission" date="2021-04" db="EMBL/GenBank/DDBJ databases">
        <authorList>
            <person name="Gilroy R."/>
        </authorList>
    </citation>
    <scope>NUCLEOTIDE SEQUENCE</scope>
    <source>
        <strain evidence="1">ChiBcec16_6824</strain>
    </source>
</reference>
<dbReference type="EMBL" id="DXDX01000138">
    <property type="protein sequence ID" value="HIY21759.1"/>
    <property type="molecule type" value="Genomic_DNA"/>
</dbReference>
<comment type="caution">
    <text evidence="1">The sequence shown here is derived from an EMBL/GenBank/DDBJ whole genome shotgun (WGS) entry which is preliminary data.</text>
</comment>
<dbReference type="AlphaFoldDB" id="A0A9D1Y912"/>
<gene>
    <name evidence="1" type="ORF">H9841_07665</name>
</gene>
<reference evidence="1" key="1">
    <citation type="journal article" date="2021" name="PeerJ">
        <title>Extensive microbial diversity within the chicken gut microbiome revealed by metagenomics and culture.</title>
        <authorList>
            <person name="Gilroy R."/>
            <person name="Ravi A."/>
            <person name="Getino M."/>
            <person name="Pursley I."/>
            <person name="Horton D.L."/>
            <person name="Alikhan N.F."/>
            <person name="Baker D."/>
            <person name="Gharbi K."/>
            <person name="Hall N."/>
            <person name="Watson M."/>
            <person name="Adriaenssens E.M."/>
            <person name="Foster-Nyarko E."/>
            <person name="Jarju S."/>
            <person name="Secka A."/>
            <person name="Antonio M."/>
            <person name="Oren A."/>
            <person name="Chaudhuri R.R."/>
            <person name="La Ragione R."/>
            <person name="Hildebrand F."/>
            <person name="Pallen M.J."/>
        </authorList>
    </citation>
    <scope>NUCLEOTIDE SEQUENCE</scope>
    <source>
        <strain evidence="1">ChiBcec16_6824</strain>
    </source>
</reference>
<sequence length="65" mass="7190">MQLELSEAYTACLVPLDAACLEGVALSEENYSFLTEVGLPLKGEQEINPNLPITFFSQPTVKRYP</sequence>
<organism evidence="1 2">
    <name type="scientific">Candidatus Flavonifractor merdigallinarum</name>
    <dbReference type="NCBI Taxonomy" id="2838589"/>
    <lineage>
        <taxon>Bacteria</taxon>
        <taxon>Bacillati</taxon>
        <taxon>Bacillota</taxon>
        <taxon>Clostridia</taxon>
        <taxon>Eubacteriales</taxon>
        <taxon>Oscillospiraceae</taxon>
        <taxon>Flavonifractor</taxon>
    </lineage>
</organism>
<feature type="non-terminal residue" evidence="1">
    <location>
        <position position="65"/>
    </location>
</feature>
<dbReference type="Proteomes" id="UP000823868">
    <property type="component" value="Unassembled WGS sequence"/>
</dbReference>
<evidence type="ECO:0000313" key="2">
    <source>
        <dbReference type="Proteomes" id="UP000823868"/>
    </source>
</evidence>
<name>A0A9D1Y912_9FIRM</name>
<proteinExistence type="predicted"/>
<protein>
    <submittedName>
        <fullName evidence="1">Uncharacterized protein</fullName>
    </submittedName>
</protein>